<feature type="compositionally biased region" description="Acidic residues" evidence="1">
    <location>
        <begin position="40"/>
        <end position="65"/>
    </location>
</feature>
<evidence type="ECO:0000313" key="3">
    <source>
        <dbReference type="EMBL" id="GFO07652.1"/>
    </source>
</evidence>
<comment type="caution">
    <text evidence="3">The sequence shown here is derived from an EMBL/GenBank/DDBJ whole genome shotgun (WGS) entry which is preliminary data.</text>
</comment>
<reference evidence="3 4" key="1">
    <citation type="journal article" date="2021" name="Elife">
        <title>Chloroplast acquisition without the gene transfer in kleptoplastic sea slugs, Plakobranchus ocellatus.</title>
        <authorList>
            <person name="Maeda T."/>
            <person name="Takahashi S."/>
            <person name="Yoshida T."/>
            <person name="Shimamura S."/>
            <person name="Takaki Y."/>
            <person name="Nagai Y."/>
            <person name="Toyoda A."/>
            <person name="Suzuki Y."/>
            <person name="Arimoto A."/>
            <person name="Ishii H."/>
            <person name="Satoh N."/>
            <person name="Nishiyama T."/>
            <person name="Hasebe M."/>
            <person name="Maruyama T."/>
            <person name="Minagawa J."/>
            <person name="Obokata J."/>
            <person name="Shigenobu S."/>
        </authorList>
    </citation>
    <scope>NUCLEOTIDE SEQUENCE [LARGE SCALE GENOMIC DNA]</scope>
</reference>
<dbReference type="Proteomes" id="UP000735302">
    <property type="component" value="Unassembled WGS sequence"/>
</dbReference>
<feature type="domain" description="PiggyBac transposable element-derived protein" evidence="2">
    <location>
        <begin position="126"/>
        <end position="488"/>
    </location>
</feature>
<dbReference type="PANTHER" id="PTHR46599:SF2">
    <property type="entry name" value="PIGGYBAC TRANSPOSABLE ELEMENT-DERIVED PROTEIN 4-LIKE"/>
    <property type="match status" value="1"/>
</dbReference>
<dbReference type="AlphaFoldDB" id="A0AAV4AKW5"/>
<dbReference type="EMBL" id="BLXT01003903">
    <property type="protein sequence ID" value="GFO07652.1"/>
    <property type="molecule type" value="Genomic_DNA"/>
</dbReference>
<evidence type="ECO:0000259" key="2">
    <source>
        <dbReference type="Pfam" id="PF13843"/>
    </source>
</evidence>
<proteinExistence type="predicted"/>
<accession>A0AAV4AKW5</accession>
<protein>
    <submittedName>
        <fullName evidence="3">PiggyBac transposable element-derived protein 4-like</fullName>
    </submittedName>
</protein>
<evidence type="ECO:0000313" key="4">
    <source>
        <dbReference type="Proteomes" id="UP000735302"/>
    </source>
</evidence>
<organism evidence="3 4">
    <name type="scientific">Plakobranchus ocellatus</name>
    <dbReference type="NCBI Taxonomy" id="259542"/>
    <lineage>
        <taxon>Eukaryota</taxon>
        <taxon>Metazoa</taxon>
        <taxon>Spiralia</taxon>
        <taxon>Lophotrochozoa</taxon>
        <taxon>Mollusca</taxon>
        <taxon>Gastropoda</taxon>
        <taxon>Heterobranchia</taxon>
        <taxon>Euthyneura</taxon>
        <taxon>Panpulmonata</taxon>
        <taxon>Sacoglossa</taxon>
        <taxon>Placobranchoidea</taxon>
        <taxon>Plakobranchidae</taxon>
        <taxon>Plakobranchus</taxon>
    </lineage>
</organism>
<keyword evidence="4" id="KW-1185">Reference proteome</keyword>
<feature type="region of interest" description="Disordered" evidence="1">
    <location>
        <begin position="23"/>
        <end position="72"/>
    </location>
</feature>
<dbReference type="Pfam" id="PF13843">
    <property type="entry name" value="DDE_Tnp_1_7"/>
    <property type="match status" value="1"/>
</dbReference>
<gene>
    <name evidence="3" type="ORF">PoB_003415700</name>
</gene>
<sequence length="607" mass="69005">MDELLNLYRDAAGVINEGNFFDTQFQDDLDPTGPLPGQDNESDIDESLIVENDDDVDIDTDEEDTPPPNLEGHDAIIGHWNNVDLDLGLDQNEDLDLVTASRPKTIAFDEPIGPRLDLGVSATSSAFDFFSLFFTPQLLQHIVEQTNIYAQWRQEKDGKEDKYWKPVSAGDIRIYLATQYMMGIHKLPEYSMYWSSDDRLRVAGIAEPMGKSRYEKIHQYFHLNHPEHEAKKGEPGYDPLYKVRPLLNHILARAKQLYYPSQQLSIDEGMIGFRGRLHFKQYMRGKPIPWGIKVWCLADPTNGYLCNFDIYTGKSPTPHPNGLGFKVVTEMGNDYLDKGHHFFFDNFFASVALTRHLLSHNTHSCCTIRTNRTGWPDALKERAISKMKRGEVKCCQDGGLTATVWRDKRKVAVLSTNVTPSMIPVQRRAPGRLIQVITPSPVIVYNKFMFGVDLADQHRSYYGMGRSGLKWWRYVAWFLFQTAMINSWILFKLCNNPAPKNRRQMSQIQFRLDVCTALVAGCKSRKRRATDRLPATIAVAIPDPAEHQPIRLQGLKKGCVECRVQGKKTPAGHCPTTTNGCSLCKVHLCKGVCFATFHQKLMSKINT</sequence>
<evidence type="ECO:0000256" key="1">
    <source>
        <dbReference type="SAM" id="MobiDB-lite"/>
    </source>
</evidence>
<dbReference type="InterPro" id="IPR029526">
    <property type="entry name" value="PGBD"/>
</dbReference>
<dbReference type="PANTHER" id="PTHR46599">
    <property type="entry name" value="PIGGYBAC TRANSPOSABLE ELEMENT-DERIVED PROTEIN 4"/>
    <property type="match status" value="1"/>
</dbReference>
<name>A0AAV4AKW5_9GAST</name>